<dbReference type="InterPro" id="IPR053136">
    <property type="entry name" value="UTP_pyrophosphatase-like"/>
</dbReference>
<dbReference type="InterPro" id="IPR002725">
    <property type="entry name" value="YgjP-like_metallopeptidase"/>
</dbReference>
<evidence type="ECO:0000313" key="3">
    <source>
        <dbReference type="Proteomes" id="UP001501333"/>
    </source>
</evidence>
<dbReference type="Proteomes" id="UP001501333">
    <property type="component" value="Unassembled WGS sequence"/>
</dbReference>
<organism evidence="2 3">
    <name type="scientific">Flavobacterium chungbukense</name>
    <dbReference type="NCBI Taxonomy" id="877464"/>
    <lineage>
        <taxon>Bacteria</taxon>
        <taxon>Pseudomonadati</taxon>
        <taxon>Bacteroidota</taxon>
        <taxon>Flavobacteriia</taxon>
        <taxon>Flavobacteriales</taxon>
        <taxon>Flavobacteriaceae</taxon>
        <taxon>Flavobacterium</taxon>
    </lineage>
</organism>
<dbReference type="GO" id="GO:0008237">
    <property type="term" value="F:metallopeptidase activity"/>
    <property type="evidence" value="ECO:0007669"/>
    <property type="project" value="UniProtKB-KW"/>
</dbReference>
<keyword evidence="2" id="KW-0482">Metalloprotease</keyword>
<feature type="domain" description="YgjP-like metallopeptidase" evidence="1">
    <location>
        <begin position="22"/>
        <end position="227"/>
    </location>
</feature>
<dbReference type="CDD" id="cd07344">
    <property type="entry name" value="M48_yhfN_like"/>
    <property type="match status" value="1"/>
</dbReference>
<protein>
    <submittedName>
        <fullName evidence="2">SprT family zinc-dependent metalloprotease</fullName>
    </submittedName>
</protein>
<dbReference type="Gene3D" id="3.30.2010.10">
    <property type="entry name" value="Metalloproteases ('zincins'), catalytic domain"/>
    <property type="match status" value="1"/>
</dbReference>
<dbReference type="Pfam" id="PF01863">
    <property type="entry name" value="YgjP-like"/>
    <property type="match status" value="1"/>
</dbReference>
<sequence>MKEQIVFGRHHIDFELKYANRKSLGIKVQPDTSVIITAPIDTPIDKIKASVSKKAMWILQKKSFFLSIDTINIDLTIKSGYSVIYLGRQYKLVVEQGLKDEVRYKGNLFHISVKKKENAQKLFENWFQQKAIWKITEIAKPVIKKFSLKYETPIDIYFQEMPTRWGSCTIKNKLIFNPKLIHTPKRCVEYVVMHELCHIVYKHHNPDFFNLLTAMMPDWEKRKEKLDTFA</sequence>
<dbReference type="PANTHER" id="PTHR30399:SF1">
    <property type="entry name" value="UTP PYROPHOSPHATASE"/>
    <property type="match status" value="1"/>
</dbReference>
<reference evidence="3" key="1">
    <citation type="journal article" date="2019" name="Int. J. Syst. Evol. Microbiol.">
        <title>The Global Catalogue of Microorganisms (GCM) 10K type strain sequencing project: providing services to taxonomists for standard genome sequencing and annotation.</title>
        <authorList>
            <consortium name="The Broad Institute Genomics Platform"/>
            <consortium name="The Broad Institute Genome Sequencing Center for Infectious Disease"/>
            <person name="Wu L."/>
            <person name="Ma J."/>
        </authorList>
    </citation>
    <scope>NUCLEOTIDE SEQUENCE [LARGE SCALE GENOMIC DNA]</scope>
    <source>
        <strain evidence="3">JCM 17386</strain>
    </source>
</reference>
<keyword evidence="2" id="KW-0378">Hydrolase</keyword>
<keyword evidence="3" id="KW-1185">Reference proteome</keyword>
<proteinExistence type="predicted"/>
<name>A0ABP7XUU7_9FLAO</name>
<comment type="caution">
    <text evidence="2">The sequence shown here is derived from an EMBL/GenBank/DDBJ whole genome shotgun (WGS) entry which is preliminary data.</text>
</comment>
<evidence type="ECO:0000259" key="1">
    <source>
        <dbReference type="Pfam" id="PF01863"/>
    </source>
</evidence>
<dbReference type="RefSeq" id="WP_229352876.1">
    <property type="nucleotide sequence ID" value="NZ_BAABAO010000003.1"/>
</dbReference>
<dbReference type="EMBL" id="BAABAO010000003">
    <property type="protein sequence ID" value="GAA4126210.1"/>
    <property type="molecule type" value="Genomic_DNA"/>
</dbReference>
<gene>
    <name evidence="2" type="ORF">GCM10022250_12740</name>
</gene>
<dbReference type="PANTHER" id="PTHR30399">
    <property type="entry name" value="UNCHARACTERIZED PROTEIN YGJP"/>
    <property type="match status" value="1"/>
</dbReference>
<keyword evidence="2" id="KW-0645">Protease</keyword>
<accession>A0ABP7XUU7</accession>
<evidence type="ECO:0000313" key="2">
    <source>
        <dbReference type="EMBL" id="GAA4126210.1"/>
    </source>
</evidence>